<dbReference type="RefSeq" id="WP_309792131.1">
    <property type="nucleotide sequence ID" value="NZ_JAVDPW010000001.1"/>
</dbReference>
<dbReference type="InterPro" id="IPR036412">
    <property type="entry name" value="HAD-like_sf"/>
</dbReference>
<dbReference type="SUPFAM" id="SSF56784">
    <property type="entry name" value="HAD-like"/>
    <property type="match status" value="1"/>
</dbReference>
<dbReference type="SFLD" id="SFLDS00003">
    <property type="entry name" value="Haloacid_Dehalogenase"/>
    <property type="match status" value="1"/>
</dbReference>
<keyword evidence="2 8" id="KW-0812">Transmembrane</keyword>
<dbReference type="SMART" id="SM00831">
    <property type="entry name" value="Cation_ATPase_N"/>
    <property type="match status" value="1"/>
</dbReference>
<feature type="transmembrane region" description="Helical" evidence="8">
    <location>
        <begin position="69"/>
        <end position="85"/>
    </location>
</feature>
<evidence type="ECO:0000313" key="11">
    <source>
        <dbReference type="Proteomes" id="UP001262410"/>
    </source>
</evidence>
<feature type="transmembrane region" description="Helical" evidence="8">
    <location>
        <begin position="44"/>
        <end position="63"/>
    </location>
</feature>
<sequence length="848" mass="90724">MSTAESVVAEGLTAAEAKARLETEGPNALPCGPRRTLFRIALDVGREPMFLLLIAAGALYLVLGERTEAWALLSCVIVTIGMAIAQENRTERAVQALETLATPKVDVLRSGRRQRIDSRDLVRGDVFSLTEGERVAADAVLVSGQDLLLDESHLTGESVPVRKRHADRPMPMGEPGGDDTPFVFSGSMVVRGSGLAEAAATGIRSRIGRIGQALTTLEAGTSPLARQTRRLVQVFAIGGLSLSITAALLYGILRGSWLEAALAGITLAMAMLPEEFPLVLTVFLIMGAWRIARVHVLTRRAPAIETLGAATVLCTDKTGTLTLNRMSVGELRAAGETFRPREDDGEVLPDGLRLVLETAVLASDRHPFDPMEQALQRAEGRYLPQAAAGHEGWQPAHHYGLRPDLLAVTRVWRVPGEPACLVATKGAPEAIIQLCRTDPSLAARIRRDAEAMAARGMRVLGVARALSGGSDWPPTPQGFAFEFVGLVGLADPVRPGVPEAIRECRRAGIKVAMITGDHPVTAQAIAREAGFDDTLGVMTGQMIDDLSDADLAGRIANAGIFARIMPEQKLRLVQAFKARGEIVAMTGDGVNDAPALKAAHIGIAMGGRGTDVAREASAIVLLDDDFGSIVQAIRLGRRIYDNLRKAMGFILAVHIPIAGLALLPLLFGWPIVLEPLHIAFLELVIDPVCALVFESESEEEDVMARPPRPAAAPLLSRDLLAWGVLDGLTALLLVGAIYLIGLHNGLATADLRALTFASLVLANFGLILVNRSFSPTLRSLLRPNVAFRWVVGITMMMLGLAVYLPFARDLFDFGTLHLDDLALVAAAGAATVVVLQFVKSTRLLDLRR</sequence>
<evidence type="ECO:0000256" key="3">
    <source>
        <dbReference type="ARBA" id="ARBA00022741"/>
    </source>
</evidence>
<evidence type="ECO:0000313" key="10">
    <source>
        <dbReference type="EMBL" id="MDR6288163.1"/>
    </source>
</evidence>
<gene>
    <name evidence="10" type="ORF">E9232_000662</name>
</gene>
<evidence type="ECO:0000256" key="8">
    <source>
        <dbReference type="SAM" id="Phobius"/>
    </source>
</evidence>
<organism evidence="10 11">
    <name type="scientific">Inquilinus ginsengisoli</name>
    <dbReference type="NCBI Taxonomy" id="363840"/>
    <lineage>
        <taxon>Bacteria</taxon>
        <taxon>Pseudomonadati</taxon>
        <taxon>Pseudomonadota</taxon>
        <taxon>Alphaproteobacteria</taxon>
        <taxon>Rhodospirillales</taxon>
        <taxon>Rhodospirillaceae</taxon>
        <taxon>Inquilinus</taxon>
    </lineage>
</organism>
<dbReference type="InterPro" id="IPR008250">
    <property type="entry name" value="ATPase_P-typ_transduc_dom_A_sf"/>
</dbReference>
<keyword evidence="4" id="KW-0067">ATP-binding</keyword>
<keyword evidence="5" id="KW-1278">Translocase</keyword>
<name>A0ABU1JHV1_9PROT</name>
<dbReference type="SUPFAM" id="SSF81653">
    <property type="entry name" value="Calcium ATPase, transduction domain A"/>
    <property type="match status" value="1"/>
</dbReference>
<dbReference type="InterPro" id="IPR023299">
    <property type="entry name" value="ATPase_P-typ_cyto_dom_N"/>
</dbReference>
<dbReference type="PROSITE" id="PS00154">
    <property type="entry name" value="ATPASE_E1_E2"/>
    <property type="match status" value="1"/>
</dbReference>
<dbReference type="NCBIfam" id="TIGR01494">
    <property type="entry name" value="ATPase_P-type"/>
    <property type="match status" value="2"/>
</dbReference>
<evidence type="ECO:0000256" key="7">
    <source>
        <dbReference type="ARBA" id="ARBA00023136"/>
    </source>
</evidence>
<dbReference type="PRINTS" id="PR00120">
    <property type="entry name" value="HATPASE"/>
</dbReference>
<dbReference type="InterPro" id="IPR004014">
    <property type="entry name" value="ATPase_P-typ_cation-transptr_N"/>
</dbReference>
<dbReference type="SUPFAM" id="SSF81665">
    <property type="entry name" value="Calcium ATPase, transmembrane domain M"/>
    <property type="match status" value="1"/>
</dbReference>
<dbReference type="Gene3D" id="1.20.1110.10">
    <property type="entry name" value="Calcium-transporting ATPase, transmembrane domain"/>
    <property type="match status" value="1"/>
</dbReference>
<evidence type="ECO:0000256" key="4">
    <source>
        <dbReference type="ARBA" id="ARBA00022840"/>
    </source>
</evidence>
<evidence type="ECO:0000256" key="5">
    <source>
        <dbReference type="ARBA" id="ARBA00022967"/>
    </source>
</evidence>
<evidence type="ECO:0000256" key="2">
    <source>
        <dbReference type="ARBA" id="ARBA00022692"/>
    </source>
</evidence>
<dbReference type="Pfam" id="PF00690">
    <property type="entry name" value="Cation_ATPase_N"/>
    <property type="match status" value="1"/>
</dbReference>
<dbReference type="Gene3D" id="3.40.50.1000">
    <property type="entry name" value="HAD superfamily/HAD-like"/>
    <property type="match status" value="1"/>
</dbReference>
<dbReference type="PRINTS" id="PR00119">
    <property type="entry name" value="CATATPASE"/>
</dbReference>
<evidence type="ECO:0000259" key="9">
    <source>
        <dbReference type="SMART" id="SM00831"/>
    </source>
</evidence>
<dbReference type="SUPFAM" id="SSF81660">
    <property type="entry name" value="Metal cation-transporting ATPase, ATP-binding domain N"/>
    <property type="match status" value="1"/>
</dbReference>
<feature type="domain" description="Cation-transporting P-type ATPase N-terminal" evidence="9">
    <location>
        <begin position="2"/>
        <end position="65"/>
    </location>
</feature>
<keyword evidence="6 8" id="KW-1133">Transmembrane helix</keyword>
<dbReference type="Pfam" id="PF00122">
    <property type="entry name" value="E1-E2_ATPase"/>
    <property type="match status" value="1"/>
</dbReference>
<reference evidence="10 11" key="1">
    <citation type="submission" date="2023-07" db="EMBL/GenBank/DDBJ databases">
        <title>Sorghum-associated microbial communities from plants grown in Nebraska, USA.</title>
        <authorList>
            <person name="Schachtman D."/>
        </authorList>
    </citation>
    <scope>NUCLEOTIDE SEQUENCE [LARGE SCALE GENOMIC DNA]</scope>
    <source>
        <strain evidence="10 11">584</strain>
    </source>
</reference>
<feature type="transmembrane region" description="Helical" evidence="8">
    <location>
        <begin position="821"/>
        <end position="838"/>
    </location>
</feature>
<comment type="subcellular location">
    <subcellularLocation>
        <location evidence="1">Membrane</location>
        <topology evidence="1">Multi-pass membrane protein</topology>
    </subcellularLocation>
</comment>
<dbReference type="InterPro" id="IPR001757">
    <property type="entry name" value="P_typ_ATPase"/>
</dbReference>
<dbReference type="Proteomes" id="UP001262410">
    <property type="component" value="Unassembled WGS sequence"/>
</dbReference>
<dbReference type="InterPro" id="IPR006068">
    <property type="entry name" value="ATPase_P-typ_cation-transptr_C"/>
</dbReference>
<dbReference type="InterPro" id="IPR023298">
    <property type="entry name" value="ATPase_P-typ_TM_dom_sf"/>
</dbReference>
<feature type="transmembrane region" description="Helical" evidence="8">
    <location>
        <begin position="265"/>
        <end position="289"/>
    </location>
</feature>
<keyword evidence="3" id="KW-0547">Nucleotide-binding</keyword>
<protein>
    <submittedName>
        <fullName evidence="10">Ca2+-transporting ATPase</fullName>
    </submittedName>
</protein>
<proteinExistence type="predicted"/>
<dbReference type="EMBL" id="JAVDPW010000001">
    <property type="protein sequence ID" value="MDR6288163.1"/>
    <property type="molecule type" value="Genomic_DNA"/>
</dbReference>
<comment type="caution">
    <text evidence="10">The sequence shown here is derived from an EMBL/GenBank/DDBJ whole genome shotgun (WGS) entry which is preliminary data.</text>
</comment>
<dbReference type="SFLD" id="SFLDF00027">
    <property type="entry name" value="p-type_atpase"/>
    <property type="match status" value="1"/>
</dbReference>
<dbReference type="InterPro" id="IPR018303">
    <property type="entry name" value="ATPase_P-typ_P_site"/>
</dbReference>
<dbReference type="Pfam" id="PF00702">
    <property type="entry name" value="Hydrolase"/>
    <property type="match status" value="1"/>
</dbReference>
<keyword evidence="11" id="KW-1185">Reference proteome</keyword>
<dbReference type="SFLD" id="SFLDG00002">
    <property type="entry name" value="C1.7:_P-type_atpase_like"/>
    <property type="match status" value="1"/>
</dbReference>
<dbReference type="PANTHER" id="PTHR42861">
    <property type="entry name" value="CALCIUM-TRANSPORTING ATPASE"/>
    <property type="match status" value="1"/>
</dbReference>
<feature type="transmembrane region" description="Helical" evidence="8">
    <location>
        <begin position="231"/>
        <end position="253"/>
    </location>
</feature>
<feature type="transmembrane region" description="Helical" evidence="8">
    <location>
        <begin position="785"/>
        <end position="806"/>
    </location>
</feature>
<keyword evidence="7 8" id="KW-0472">Membrane</keyword>
<dbReference type="Gene3D" id="3.40.1110.10">
    <property type="entry name" value="Calcium-transporting ATPase, cytoplasmic domain N"/>
    <property type="match status" value="1"/>
</dbReference>
<dbReference type="InterPro" id="IPR044492">
    <property type="entry name" value="P_typ_ATPase_HD_dom"/>
</dbReference>
<evidence type="ECO:0000256" key="6">
    <source>
        <dbReference type="ARBA" id="ARBA00022989"/>
    </source>
</evidence>
<feature type="transmembrane region" description="Helical" evidence="8">
    <location>
        <begin position="719"/>
        <end position="741"/>
    </location>
</feature>
<feature type="transmembrane region" description="Helical" evidence="8">
    <location>
        <begin position="646"/>
        <end position="669"/>
    </location>
</feature>
<dbReference type="InterPro" id="IPR059000">
    <property type="entry name" value="ATPase_P-type_domA"/>
</dbReference>
<accession>A0ABU1JHV1</accession>
<dbReference type="Gene3D" id="2.70.150.10">
    <property type="entry name" value="Calcium-transporting ATPase, cytoplasmic transduction domain A"/>
    <property type="match status" value="1"/>
</dbReference>
<dbReference type="InterPro" id="IPR023214">
    <property type="entry name" value="HAD_sf"/>
</dbReference>
<evidence type="ECO:0000256" key="1">
    <source>
        <dbReference type="ARBA" id="ARBA00004141"/>
    </source>
</evidence>
<dbReference type="Pfam" id="PF00689">
    <property type="entry name" value="Cation_ATPase_C"/>
    <property type="match status" value="1"/>
</dbReference>